<name>A0A1Q2GXK5_9GAMM</name>
<dbReference type="GO" id="GO:0032259">
    <property type="term" value="P:methylation"/>
    <property type="evidence" value="ECO:0007669"/>
    <property type="project" value="UniProtKB-KW"/>
</dbReference>
<sequence>MTKPFSQACENNKTPILEVLTKVLNKTKRLLEIGSGTGQHSVFFAEQLPHLQWQASDREINHEGINLWHSEVSLVNLHAPLPLDLNYDWPVDKVDAVYTANTFHIVSWELVELFFKGVERHLESQGMVCIYGPFKYQGQFTSSSNEEFNRFLLERDPLSGIRDFEAVEKLAKQAGLELISDTAMPANNQLLVFKRQ</sequence>
<dbReference type="Pfam" id="PF06080">
    <property type="entry name" value="DUF938"/>
    <property type="match status" value="1"/>
</dbReference>
<proteinExistence type="predicted"/>
<organism evidence="1 2">
    <name type="scientific">Pseudoalteromonas aliena</name>
    <dbReference type="NCBI Taxonomy" id="247523"/>
    <lineage>
        <taxon>Bacteria</taxon>
        <taxon>Pseudomonadati</taxon>
        <taxon>Pseudomonadota</taxon>
        <taxon>Gammaproteobacteria</taxon>
        <taxon>Alteromonadales</taxon>
        <taxon>Pseudoalteromonadaceae</taxon>
        <taxon>Pseudoalteromonas</taxon>
    </lineage>
</organism>
<dbReference type="KEGG" id="paln:B0W48_08490"/>
<dbReference type="InterPro" id="IPR010342">
    <property type="entry name" value="DUF938"/>
</dbReference>
<dbReference type="STRING" id="247523.B0W48_08490"/>
<dbReference type="InterPro" id="IPR029063">
    <property type="entry name" value="SAM-dependent_MTases_sf"/>
</dbReference>
<dbReference type="SUPFAM" id="SSF53335">
    <property type="entry name" value="S-adenosyl-L-methionine-dependent methyltransferases"/>
    <property type="match status" value="1"/>
</dbReference>
<dbReference type="AlphaFoldDB" id="A0A1Q2GXK5"/>
<evidence type="ECO:0000313" key="2">
    <source>
        <dbReference type="Proteomes" id="UP000188243"/>
    </source>
</evidence>
<keyword evidence="1" id="KW-0489">Methyltransferase</keyword>
<protein>
    <submittedName>
        <fullName evidence="1">Methylase</fullName>
    </submittedName>
</protein>
<dbReference type="PANTHER" id="PTHR20974">
    <property type="entry name" value="UPF0585 PROTEIN CG18661"/>
    <property type="match status" value="1"/>
</dbReference>
<dbReference type="Gene3D" id="3.40.50.150">
    <property type="entry name" value="Vaccinia Virus protein VP39"/>
    <property type="match status" value="1"/>
</dbReference>
<dbReference type="GO" id="GO:0008168">
    <property type="term" value="F:methyltransferase activity"/>
    <property type="evidence" value="ECO:0007669"/>
    <property type="project" value="UniProtKB-KW"/>
</dbReference>
<dbReference type="EMBL" id="CP019628">
    <property type="protein sequence ID" value="AQP99824.1"/>
    <property type="molecule type" value="Genomic_DNA"/>
</dbReference>
<dbReference type="Proteomes" id="UP000188243">
    <property type="component" value="Chromosome"/>
</dbReference>
<keyword evidence="1" id="KW-0808">Transferase</keyword>
<evidence type="ECO:0000313" key="1">
    <source>
        <dbReference type="EMBL" id="AQP99824.1"/>
    </source>
</evidence>
<dbReference type="RefSeq" id="WP_077536564.1">
    <property type="nucleotide sequence ID" value="NZ_CP019628.1"/>
</dbReference>
<gene>
    <name evidence="1" type="ORF">B0W48_08490</name>
</gene>
<dbReference type="PANTHER" id="PTHR20974:SF0">
    <property type="entry name" value="UPF0585 PROTEIN CG18661"/>
    <property type="match status" value="1"/>
</dbReference>
<reference evidence="1 2" key="1">
    <citation type="submission" date="2017-02" db="EMBL/GenBank/DDBJ databases">
        <title>Complete genome sequence of the cold-active Pseudoalteromonas aliena strain EH1 isolated from Arctic seawater.</title>
        <authorList>
            <person name="Kim E."/>
            <person name="Heo E."/>
            <person name="Kim H."/>
            <person name="Kim D."/>
        </authorList>
    </citation>
    <scope>NUCLEOTIDE SEQUENCE [LARGE SCALE GENOMIC DNA]</scope>
    <source>
        <strain evidence="1 2">EH1</strain>
    </source>
</reference>
<accession>A0A1Q2GXK5</accession>